<gene>
    <name evidence="4" type="ORF">GCM10020367_43450</name>
</gene>
<evidence type="ECO:0008006" key="6">
    <source>
        <dbReference type="Google" id="ProtNLM"/>
    </source>
</evidence>
<sequence>MDFSTLCDLGLPVPADASSLISPAFEQLRPHPKVSGSDLPDLLERLAQVPDPRDPRGVRHPLVTLMALTARAVLAGARSLLAVSEWVADAPPALLERLGAVDPLVPKRSWPAESTIRRLLARIDADALDRAVGAWLADRQTRGQGLRGLAVDGGSLRGAARAKGRKIHLLAACDHVNALVLAQMDVGEKTNEITRFRPLLDTLEDLAGTVVTSHAMHTQHDHAVYLLDRQAHYIVIAKRNTKKLRRQLKSLPWTQIPLQDRTCATGHGRQEIRRLKVCTVNNLLFPGARQAVQIVRRRVHRKTGKISLKTVYAVTSLTAEQASPAQLARLIRGHWTVEARVHHARSSIALTSWASMSMLCTASRTMRRRARRRRCSRRSCATRYGRTGPITSPRSTGEPDARGGPAVDPSTQRPAAC</sequence>
<reference evidence="5" key="1">
    <citation type="journal article" date="2019" name="Int. J. Syst. Evol. Microbiol.">
        <title>The Global Catalogue of Microorganisms (GCM) 10K type strain sequencing project: providing services to taxonomists for standard genome sequencing and annotation.</title>
        <authorList>
            <consortium name="The Broad Institute Genomics Platform"/>
            <consortium name="The Broad Institute Genome Sequencing Center for Infectious Disease"/>
            <person name="Wu L."/>
            <person name="Ma J."/>
        </authorList>
    </citation>
    <scope>NUCLEOTIDE SEQUENCE [LARGE SCALE GENOMIC DNA]</scope>
    <source>
        <strain evidence="5">JCM 9651</strain>
    </source>
</reference>
<evidence type="ECO:0000259" key="3">
    <source>
        <dbReference type="Pfam" id="PF13808"/>
    </source>
</evidence>
<feature type="domain" description="H repeat-associated protein N-terminal" evidence="3">
    <location>
        <begin position="44"/>
        <end position="136"/>
    </location>
</feature>
<dbReference type="PANTHER" id="PTHR30298:SF0">
    <property type="entry name" value="PROTEIN YBFL-RELATED"/>
    <property type="match status" value="1"/>
</dbReference>
<evidence type="ECO:0000259" key="2">
    <source>
        <dbReference type="Pfam" id="PF01609"/>
    </source>
</evidence>
<evidence type="ECO:0000256" key="1">
    <source>
        <dbReference type="SAM" id="MobiDB-lite"/>
    </source>
</evidence>
<dbReference type="EMBL" id="BAAAYL010000001">
    <property type="protein sequence ID" value="GAA3375480.1"/>
    <property type="molecule type" value="Genomic_DNA"/>
</dbReference>
<dbReference type="Pfam" id="PF13808">
    <property type="entry name" value="DDE_Tnp_1_assoc"/>
    <property type="match status" value="1"/>
</dbReference>
<keyword evidence="5" id="KW-1185">Reference proteome</keyword>
<evidence type="ECO:0000313" key="5">
    <source>
        <dbReference type="Proteomes" id="UP001499990"/>
    </source>
</evidence>
<dbReference type="InterPro" id="IPR047647">
    <property type="entry name" value="ISAs1_transpos"/>
</dbReference>
<dbReference type="InterPro" id="IPR051698">
    <property type="entry name" value="Transposase_11-like"/>
</dbReference>
<feature type="region of interest" description="Disordered" evidence="1">
    <location>
        <begin position="370"/>
        <end position="417"/>
    </location>
</feature>
<dbReference type="InterPro" id="IPR002559">
    <property type="entry name" value="Transposase_11"/>
</dbReference>
<dbReference type="NCBIfam" id="NF033564">
    <property type="entry name" value="transpos_ISAs1"/>
    <property type="match status" value="1"/>
</dbReference>
<dbReference type="InterPro" id="IPR032806">
    <property type="entry name" value="YbfD_N"/>
</dbReference>
<proteinExistence type="predicted"/>
<organism evidence="4 5">
    <name type="scientific">Streptomyces sannanensis</name>
    <dbReference type="NCBI Taxonomy" id="285536"/>
    <lineage>
        <taxon>Bacteria</taxon>
        <taxon>Bacillati</taxon>
        <taxon>Actinomycetota</taxon>
        <taxon>Actinomycetes</taxon>
        <taxon>Kitasatosporales</taxon>
        <taxon>Streptomycetaceae</taxon>
        <taxon>Streptomyces</taxon>
    </lineage>
</organism>
<dbReference type="RefSeq" id="WP_345040203.1">
    <property type="nucleotide sequence ID" value="NZ_BAAAYL010000001.1"/>
</dbReference>
<protein>
    <recommendedName>
        <fullName evidence="6">ISAs1 family transposase</fullName>
    </recommendedName>
</protein>
<feature type="domain" description="Transposase IS4-like" evidence="2">
    <location>
        <begin position="146"/>
        <end position="342"/>
    </location>
</feature>
<evidence type="ECO:0000313" key="4">
    <source>
        <dbReference type="EMBL" id="GAA3375480.1"/>
    </source>
</evidence>
<accession>A0ABP6SG02</accession>
<dbReference type="Pfam" id="PF01609">
    <property type="entry name" value="DDE_Tnp_1"/>
    <property type="match status" value="1"/>
</dbReference>
<dbReference type="PANTHER" id="PTHR30298">
    <property type="entry name" value="H REPEAT-ASSOCIATED PREDICTED TRANSPOSASE"/>
    <property type="match status" value="1"/>
</dbReference>
<dbReference type="Proteomes" id="UP001499990">
    <property type="component" value="Unassembled WGS sequence"/>
</dbReference>
<name>A0ABP6SG02_9ACTN</name>
<comment type="caution">
    <text evidence="4">The sequence shown here is derived from an EMBL/GenBank/DDBJ whole genome shotgun (WGS) entry which is preliminary data.</text>
</comment>